<dbReference type="OrthoDB" id="9768177at2"/>
<dbReference type="InterPro" id="IPR012910">
    <property type="entry name" value="Plug_dom"/>
</dbReference>
<reference evidence="11" key="1">
    <citation type="submission" date="2012-02" db="EMBL/GenBank/DDBJ databases">
        <title>The complete genome of Echinicola vietnamensis DSM 17526.</title>
        <authorList>
            <person name="Lucas S."/>
            <person name="Copeland A."/>
            <person name="Lapidus A."/>
            <person name="Glavina del Rio T."/>
            <person name="Dalin E."/>
            <person name="Tice H."/>
            <person name="Bruce D."/>
            <person name="Goodwin L."/>
            <person name="Pitluck S."/>
            <person name="Peters L."/>
            <person name="Ovchinnikova G."/>
            <person name="Teshima H."/>
            <person name="Kyrpides N."/>
            <person name="Mavromatis K."/>
            <person name="Ivanova N."/>
            <person name="Brettin T."/>
            <person name="Detter J.C."/>
            <person name="Han C."/>
            <person name="Larimer F."/>
            <person name="Land M."/>
            <person name="Hauser L."/>
            <person name="Markowitz V."/>
            <person name="Cheng J.-F."/>
            <person name="Hugenholtz P."/>
            <person name="Woyke T."/>
            <person name="Wu D."/>
            <person name="Brambilla E."/>
            <person name="Klenk H.-P."/>
            <person name="Eisen J.A."/>
        </authorList>
    </citation>
    <scope>NUCLEOTIDE SEQUENCE [LARGE SCALE GENOMIC DNA]</scope>
    <source>
        <strain evidence="11">DSM 17526 / LMG 23754 / KMM 6221</strain>
    </source>
</reference>
<evidence type="ECO:0000256" key="7">
    <source>
        <dbReference type="PROSITE-ProRule" id="PRU01360"/>
    </source>
</evidence>
<dbReference type="Gene3D" id="2.60.40.1120">
    <property type="entry name" value="Carboxypeptidase-like, regulatory domain"/>
    <property type="match status" value="1"/>
</dbReference>
<evidence type="ECO:0000256" key="8">
    <source>
        <dbReference type="SAM" id="SignalP"/>
    </source>
</evidence>
<keyword evidence="3 7" id="KW-1134">Transmembrane beta strand</keyword>
<evidence type="ECO:0000259" key="9">
    <source>
        <dbReference type="Pfam" id="PF07715"/>
    </source>
</evidence>
<dbReference type="SUPFAM" id="SSF49464">
    <property type="entry name" value="Carboxypeptidase regulatory domain-like"/>
    <property type="match status" value="1"/>
</dbReference>
<evidence type="ECO:0000256" key="1">
    <source>
        <dbReference type="ARBA" id="ARBA00004571"/>
    </source>
</evidence>
<dbReference type="Proteomes" id="UP000010796">
    <property type="component" value="Chromosome"/>
</dbReference>
<dbReference type="InterPro" id="IPR023996">
    <property type="entry name" value="TonB-dep_OMP_SusC/RagA"/>
</dbReference>
<dbReference type="STRING" id="926556.Echvi_0493"/>
<evidence type="ECO:0000256" key="4">
    <source>
        <dbReference type="ARBA" id="ARBA00022692"/>
    </source>
</evidence>
<dbReference type="SUPFAM" id="SSF56935">
    <property type="entry name" value="Porins"/>
    <property type="match status" value="1"/>
</dbReference>
<feature type="signal peptide" evidence="8">
    <location>
        <begin position="1"/>
        <end position="24"/>
    </location>
</feature>
<dbReference type="Gene3D" id="2.40.170.20">
    <property type="entry name" value="TonB-dependent receptor, beta-barrel domain"/>
    <property type="match status" value="1"/>
</dbReference>
<name>L0FTZ9_ECHVK</name>
<dbReference type="KEGG" id="evi:Echvi_0493"/>
<dbReference type="EMBL" id="CP003346">
    <property type="protein sequence ID" value="AGA76777.1"/>
    <property type="molecule type" value="Genomic_DNA"/>
</dbReference>
<evidence type="ECO:0000256" key="6">
    <source>
        <dbReference type="ARBA" id="ARBA00023237"/>
    </source>
</evidence>
<keyword evidence="2 7" id="KW-0813">Transport</keyword>
<evidence type="ECO:0000256" key="3">
    <source>
        <dbReference type="ARBA" id="ARBA00022452"/>
    </source>
</evidence>
<dbReference type="PROSITE" id="PS52016">
    <property type="entry name" value="TONB_DEPENDENT_REC_3"/>
    <property type="match status" value="1"/>
</dbReference>
<dbReference type="InterPro" id="IPR036942">
    <property type="entry name" value="Beta-barrel_TonB_sf"/>
</dbReference>
<evidence type="ECO:0000313" key="11">
    <source>
        <dbReference type="Proteomes" id="UP000010796"/>
    </source>
</evidence>
<accession>L0FTZ9</accession>
<protein>
    <submittedName>
        <fullName evidence="10">TonB-linked outer membrane protein, SusC/RagA family</fullName>
    </submittedName>
</protein>
<dbReference type="HOGENOM" id="CLU_004317_0_2_10"/>
<keyword evidence="8" id="KW-0732">Signal</keyword>
<keyword evidence="6 7" id="KW-0998">Cell outer membrane</keyword>
<gene>
    <name evidence="10" type="ordered locus">Echvi_0493</name>
</gene>
<feature type="chain" id="PRO_5003941837" evidence="8">
    <location>
        <begin position="25"/>
        <end position="989"/>
    </location>
</feature>
<dbReference type="PATRIC" id="fig|926556.3.peg.494"/>
<dbReference type="RefSeq" id="WP_015264344.1">
    <property type="nucleotide sequence ID" value="NC_019904.1"/>
</dbReference>
<evidence type="ECO:0000256" key="5">
    <source>
        <dbReference type="ARBA" id="ARBA00023136"/>
    </source>
</evidence>
<dbReference type="eggNOG" id="COG4206">
    <property type="taxonomic scope" value="Bacteria"/>
</dbReference>
<dbReference type="InterPro" id="IPR008969">
    <property type="entry name" value="CarboxyPept-like_regulatory"/>
</dbReference>
<dbReference type="AlphaFoldDB" id="L0FTZ9"/>
<evidence type="ECO:0000256" key="2">
    <source>
        <dbReference type="ARBA" id="ARBA00022448"/>
    </source>
</evidence>
<dbReference type="InterPro" id="IPR037066">
    <property type="entry name" value="Plug_dom_sf"/>
</dbReference>
<keyword evidence="11" id="KW-1185">Reference proteome</keyword>
<organism evidence="10 11">
    <name type="scientific">Echinicola vietnamensis (strain DSM 17526 / LMG 23754 / KMM 6221)</name>
    <dbReference type="NCBI Taxonomy" id="926556"/>
    <lineage>
        <taxon>Bacteria</taxon>
        <taxon>Pseudomonadati</taxon>
        <taxon>Bacteroidota</taxon>
        <taxon>Cytophagia</taxon>
        <taxon>Cytophagales</taxon>
        <taxon>Cyclobacteriaceae</taxon>
        <taxon>Echinicola</taxon>
    </lineage>
</organism>
<comment type="similarity">
    <text evidence="7">Belongs to the TonB-dependent receptor family.</text>
</comment>
<evidence type="ECO:0000313" key="10">
    <source>
        <dbReference type="EMBL" id="AGA76777.1"/>
    </source>
</evidence>
<keyword evidence="5 7" id="KW-0472">Membrane</keyword>
<dbReference type="Pfam" id="PF13715">
    <property type="entry name" value="CarbopepD_reg_2"/>
    <property type="match status" value="1"/>
</dbReference>
<comment type="subcellular location">
    <subcellularLocation>
        <location evidence="1 7">Cell outer membrane</location>
        <topology evidence="1 7">Multi-pass membrane protein</topology>
    </subcellularLocation>
</comment>
<dbReference type="InterPro" id="IPR039426">
    <property type="entry name" value="TonB-dep_rcpt-like"/>
</dbReference>
<sequence length="989" mass="109571">MKHILLKLAGTLTVFCLCISFSFAQSGGKTVTGVVTNEETGEPIPGATVLEKGTSNGTATDLDGNFKLNLTTESPVLTVSFIGYSSKEVSVGNASELSVSLSEDMGQLEEVVVVGYGTQKRSDITGSVASVPKERLSNLPVTNLTQAIQGTTAGLTVNQGSSVPGSTGGMQIRGVNSINANTSPFIVVDGSPYFGTLNDLNANDIESIEILKDASAVAIYGTRGANGVILVTTKRGDQTDGTPKINYSGYMGFESMSHVLEPMGPDAYVQKYADYLTANNQPQTNILPNASEVENYEAGITTDWLDQATQPGRISEHNLSISGGTEKIQYYVSGSHLKQKGVVKGYQYARTNFRTNIDATITNWLKVGTSSFFTDNNYDGGRVNWLEATAMSPYSVPYDENGEYITFPMDPEQLFKNPLLGLTTDRVDRRRTLSGSGYADITPGFIEGLKYRFNATYVYNFDRFAGYTGRPIYDLNGTADVRNTERANWVIENILTYSKDIDKHHFDITALYSAQSVDYFYSSGQSRGFINDALSFNGMEAGTTQATWSDANNYTLLSQMGRLNYAYDSRYLVTLTARRDGYSAFGANTNKYGLFPSMALGWNIHNEEFMQDHAGLGELKLRFSYGQSGNQAISPNQTVSTANTVLQPFGGAAQVGVLYNTLGNADLTWETTTSANLALDFGFVQNRIRGTVEVYKTKTEDILLRRNLPTITGYNSVWANLGEMQNKGFELTLNTVNIEKSDFSWETSLNFSTYKNEILDLYGDGRDDIGNRWFIGQPLRVIFDYEKLGIWQEGEDIASVDPVSQPGDLKFRDQNGDGQITAEDRVVLGQRDPKWVGGLTNTFRYKNWNLSIFLQTSQGGLKSNRDLTYADEAWRRNLPADYGYWTPDNPSDYWPSLAAYNRYRGFQFAEDYSYVRIKDVRLSYVVPPSFLERYNIGGLTLYAAGRNLHTFTNWFGWDPENTQVSRGSDGWENNYPLVRTISFGLNLTL</sequence>
<dbReference type="InterPro" id="IPR023997">
    <property type="entry name" value="TonB-dep_OMP_SusC/RagA_CS"/>
</dbReference>
<dbReference type="GO" id="GO:0009279">
    <property type="term" value="C:cell outer membrane"/>
    <property type="evidence" value="ECO:0007669"/>
    <property type="project" value="UniProtKB-SubCell"/>
</dbReference>
<dbReference type="Gene3D" id="2.170.130.10">
    <property type="entry name" value="TonB-dependent receptor, plug domain"/>
    <property type="match status" value="1"/>
</dbReference>
<dbReference type="NCBIfam" id="TIGR04056">
    <property type="entry name" value="OMP_RagA_SusC"/>
    <property type="match status" value="1"/>
</dbReference>
<dbReference type="eggNOG" id="COG1629">
    <property type="taxonomic scope" value="Bacteria"/>
</dbReference>
<dbReference type="Pfam" id="PF07715">
    <property type="entry name" value="Plug"/>
    <property type="match status" value="1"/>
</dbReference>
<dbReference type="FunFam" id="2.170.130.10:FF:000003">
    <property type="entry name" value="SusC/RagA family TonB-linked outer membrane protein"/>
    <property type="match status" value="1"/>
</dbReference>
<dbReference type="NCBIfam" id="TIGR04057">
    <property type="entry name" value="SusC_RagA_signa"/>
    <property type="match status" value="1"/>
</dbReference>
<keyword evidence="4 7" id="KW-0812">Transmembrane</keyword>
<proteinExistence type="inferred from homology"/>
<feature type="domain" description="TonB-dependent receptor plug" evidence="9">
    <location>
        <begin position="121"/>
        <end position="228"/>
    </location>
</feature>